<name>A0ABW6NB41_9ACTN</name>
<dbReference type="RefSeq" id="WP_389835641.1">
    <property type="nucleotide sequence ID" value="NZ_JBIAJP010000021.1"/>
</dbReference>
<organism evidence="1 2">
    <name type="scientific">Streptomyces tibetensis</name>
    <dbReference type="NCBI Taxonomy" id="2382123"/>
    <lineage>
        <taxon>Bacteria</taxon>
        <taxon>Bacillati</taxon>
        <taxon>Actinomycetota</taxon>
        <taxon>Actinomycetes</taxon>
        <taxon>Kitasatosporales</taxon>
        <taxon>Streptomycetaceae</taxon>
        <taxon>Streptomyces</taxon>
    </lineage>
</organism>
<dbReference type="Proteomes" id="UP001601422">
    <property type="component" value="Unassembled WGS sequence"/>
</dbReference>
<sequence length="271" mass="30280">MTTPAKLRTFSFGGGWQSMAALVLASQGELDYRTFLMANVGDDSENPDTIAYFHEHAKPFADQHGLELHLLDRVKRDGSVETIRGRILNSAGSRQTIPVYLSNGKPGSRVCTKEFKIDVTGAWLKAHGATPDNKATVGMGITVDEIGRANPNKAMPYEEIDYPLLWMGIRRADCPRIVRSVGLPMPPKSSCDFCPIRKVHEWQAMQEQEPERFERACEIEDTINRHLAAKGKPPVFVTPYGRPLRELFKHGRQLPLIVEDADACSNGWCMT</sequence>
<comment type="caution">
    <text evidence="1">The sequence shown here is derived from an EMBL/GenBank/DDBJ whole genome shotgun (WGS) entry which is preliminary data.</text>
</comment>
<accession>A0ABW6NB41</accession>
<dbReference type="Gene3D" id="3.40.50.620">
    <property type="entry name" value="HUPs"/>
    <property type="match status" value="1"/>
</dbReference>
<dbReference type="InterPro" id="IPR014729">
    <property type="entry name" value="Rossmann-like_a/b/a_fold"/>
</dbReference>
<protein>
    <submittedName>
        <fullName evidence="1">Phosphoadenosine phosphosulfate reductase</fullName>
    </submittedName>
</protein>
<evidence type="ECO:0000313" key="1">
    <source>
        <dbReference type="EMBL" id="MFF0009642.1"/>
    </source>
</evidence>
<reference evidence="1 2" key="1">
    <citation type="submission" date="2024-10" db="EMBL/GenBank/DDBJ databases">
        <title>The Natural Products Discovery Center: Release of the First 8490 Sequenced Strains for Exploring Actinobacteria Biosynthetic Diversity.</title>
        <authorList>
            <person name="Kalkreuter E."/>
            <person name="Kautsar S.A."/>
            <person name="Yang D."/>
            <person name="Bader C.D."/>
            <person name="Teijaro C.N."/>
            <person name="Fluegel L."/>
            <person name="Davis C.M."/>
            <person name="Simpson J.R."/>
            <person name="Lauterbach L."/>
            <person name="Steele A.D."/>
            <person name="Gui C."/>
            <person name="Meng S."/>
            <person name="Li G."/>
            <person name="Viehrig K."/>
            <person name="Ye F."/>
            <person name="Su P."/>
            <person name="Kiefer A.F."/>
            <person name="Nichols A."/>
            <person name="Cepeda A.J."/>
            <person name="Yan W."/>
            <person name="Fan B."/>
            <person name="Jiang Y."/>
            <person name="Adhikari A."/>
            <person name="Zheng C.-J."/>
            <person name="Schuster L."/>
            <person name="Cowan T.M."/>
            <person name="Smanski M.J."/>
            <person name="Chevrette M.G."/>
            <person name="De Carvalho L.P.S."/>
            <person name="Shen B."/>
        </authorList>
    </citation>
    <scope>NUCLEOTIDE SEQUENCE [LARGE SCALE GENOMIC DNA]</scope>
    <source>
        <strain evidence="1 2">NPDC005497</strain>
    </source>
</reference>
<keyword evidence="2" id="KW-1185">Reference proteome</keyword>
<gene>
    <name evidence="1" type="ORF">ACFYQT_40310</name>
</gene>
<evidence type="ECO:0000313" key="2">
    <source>
        <dbReference type="Proteomes" id="UP001601422"/>
    </source>
</evidence>
<proteinExistence type="predicted"/>
<dbReference type="EMBL" id="JBIAJP010000021">
    <property type="protein sequence ID" value="MFF0009642.1"/>
    <property type="molecule type" value="Genomic_DNA"/>
</dbReference>